<sequence length="95" mass="10666">MNILTLLGPSIPAFKPALALRFNQLVIFHSLLLLALSLLCEMGLKRLGLETPLLSWGVILYLPVAVSLSLLLKHSVSRRSLAWLFGLWMLLWLVM</sequence>
<reference evidence="2 3" key="1">
    <citation type="submission" date="2017-07" db="EMBL/GenBank/DDBJ databases">
        <title>Phenotypical and genomic characterization of a clinical isolate of Shewanella bicestrii sp. nov. producing an extended-spectrum beta-lactamase and a new oxacillinase variant.</title>
        <authorList>
            <person name="Jousset A.B."/>
            <person name="Bonnin R.A."/>
            <person name="Girlich D."/>
            <person name="Dabos L."/>
            <person name="Potron A."/>
            <person name="Dortet L."/>
            <person name="Glaser P."/>
            <person name="Naas T."/>
        </authorList>
    </citation>
    <scope>NUCLEOTIDE SEQUENCE [LARGE SCALE GENOMIC DNA]</scope>
    <source>
        <strain evidence="2 3">JAB-1</strain>
    </source>
</reference>
<evidence type="ECO:0000313" key="2">
    <source>
        <dbReference type="EMBL" id="ASK69762.1"/>
    </source>
</evidence>
<dbReference type="EMBL" id="CP022358">
    <property type="protein sequence ID" value="ASK69762.1"/>
    <property type="molecule type" value="Genomic_DNA"/>
</dbReference>
<dbReference type="AlphaFoldDB" id="A0A220UPH3"/>
<dbReference type="RefSeq" id="WP_089068117.1">
    <property type="nucleotide sequence ID" value="NZ_CP022358.1"/>
</dbReference>
<organism evidence="2 3">
    <name type="scientific">Shewanella bicestrii</name>
    <dbReference type="NCBI Taxonomy" id="2018305"/>
    <lineage>
        <taxon>Bacteria</taxon>
        <taxon>Pseudomonadati</taxon>
        <taxon>Pseudomonadota</taxon>
        <taxon>Gammaproteobacteria</taxon>
        <taxon>Alteromonadales</taxon>
        <taxon>Shewanellaceae</taxon>
        <taxon>Shewanella</taxon>
    </lineage>
</organism>
<feature type="transmembrane region" description="Helical" evidence="1">
    <location>
        <begin position="78"/>
        <end position="94"/>
    </location>
</feature>
<dbReference type="KEGG" id="sbj:CF168_13330"/>
<evidence type="ECO:0000256" key="1">
    <source>
        <dbReference type="SAM" id="Phobius"/>
    </source>
</evidence>
<keyword evidence="3" id="KW-1185">Reference proteome</keyword>
<protein>
    <submittedName>
        <fullName evidence="2">Uncharacterized protein</fullName>
    </submittedName>
</protein>
<keyword evidence="1" id="KW-1133">Transmembrane helix</keyword>
<proteinExistence type="predicted"/>
<gene>
    <name evidence="2" type="ORF">CF168_13330</name>
</gene>
<keyword evidence="1" id="KW-0472">Membrane</keyword>
<keyword evidence="1" id="KW-0812">Transmembrane</keyword>
<feature type="transmembrane region" description="Helical" evidence="1">
    <location>
        <begin position="53"/>
        <end position="72"/>
    </location>
</feature>
<dbReference type="Proteomes" id="UP000198367">
    <property type="component" value="Chromosome"/>
</dbReference>
<feature type="transmembrane region" description="Helical" evidence="1">
    <location>
        <begin position="20"/>
        <end position="41"/>
    </location>
</feature>
<evidence type="ECO:0000313" key="3">
    <source>
        <dbReference type="Proteomes" id="UP000198367"/>
    </source>
</evidence>
<accession>A0A220UPH3</accession>
<name>A0A220UPH3_9GAMM</name>